<comment type="caution">
    <text evidence="2">The sequence shown here is derived from an EMBL/GenBank/DDBJ whole genome shotgun (WGS) entry which is preliminary data.</text>
</comment>
<keyword evidence="1" id="KW-1133">Transmembrane helix</keyword>
<dbReference type="Gene3D" id="2.30.110.10">
    <property type="entry name" value="Electron Transport, Fmn-binding Protein, Chain A"/>
    <property type="match status" value="1"/>
</dbReference>
<keyword evidence="3" id="KW-1185">Reference proteome</keyword>
<gene>
    <name evidence="2" type="ORF">GHI93_09980</name>
</gene>
<keyword evidence="1" id="KW-0812">Transmembrane</keyword>
<dbReference type="AlphaFoldDB" id="A0A7X2D0S3"/>
<dbReference type="SUPFAM" id="SSF50475">
    <property type="entry name" value="FMN-binding split barrel"/>
    <property type="match status" value="1"/>
</dbReference>
<dbReference type="InterPro" id="IPR012349">
    <property type="entry name" value="Split_barrel_FMN-bd"/>
</dbReference>
<reference evidence="2 3" key="1">
    <citation type="submission" date="2019-10" db="EMBL/GenBank/DDBJ databases">
        <authorList>
            <person name="Dong K."/>
        </authorList>
    </citation>
    <scope>NUCLEOTIDE SEQUENCE [LARGE SCALE GENOMIC DNA]</scope>
    <source>
        <strain evidence="2 3">DSM 28960</strain>
    </source>
</reference>
<evidence type="ECO:0000313" key="3">
    <source>
        <dbReference type="Proteomes" id="UP000439550"/>
    </source>
</evidence>
<name>A0A7X2D0S3_9LACT</name>
<accession>A0A7X2D0S3</accession>
<proteinExistence type="predicted"/>
<dbReference type="EMBL" id="WITJ01000014">
    <property type="protein sequence ID" value="MQW40254.1"/>
    <property type="molecule type" value="Genomic_DNA"/>
</dbReference>
<dbReference type="OrthoDB" id="2242642at2"/>
<sequence>MYFKRFAQLFLIFFLAILIFLAVFETNFTGNVGITFIFATIIAYIFLTLPLVFLTLAKSKKKESIVGTQNEHGDFSRYLQEVPGYVALSTQNSKGITSTTLMSFTQSKRHENILYMVTDRNARKVQEMKTHPQVSFTSWLNNLENGARLSSNQVHVELFEEINENKKLIEAEPHILALHENAAHMTIIQLTCDSILYENFKEGSKILDFRTSQ</sequence>
<feature type="transmembrane region" description="Helical" evidence="1">
    <location>
        <begin position="34"/>
        <end position="56"/>
    </location>
</feature>
<protein>
    <submittedName>
        <fullName evidence="2">Pyridoxamine 5'-phosphate oxidase family protein</fullName>
    </submittedName>
</protein>
<keyword evidence="1" id="KW-0472">Membrane</keyword>
<dbReference type="Proteomes" id="UP000439550">
    <property type="component" value="Unassembled WGS sequence"/>
</dbReference>
<evidence type="ECO:0000256" key="1">
    <source>
        <dbReference type="SAM" id="Phobius"/>
    </source>
</evidence>
<evidence type="ECO:0000313" key="2">
    <source>
        <dbReference type="EMBL" id="MQW40254.1"/>
    </source>
</evidence>
<organism evidence="2 3">
    <name type="scientific">Lactococcus hircilactis</name>
    <dbReference type="NCBI Taxonomy" id="1494462"/>
    <lineage>
        <taxon>Bacteria</taxon>
        <taxon>Bacillati</taxon>
        <taxon>Bacillota</taxon>
        <taxon>Bacilli</taxon>
        <taxon>Lactobacillales</taxon>
        <taxon>Streptococcaceae</taxon>
        <taxon>Lactococcus</taxon>
    </lineage>
</organism>